<evidence type="ECO:0000313" key="1">
    <source>
        <dbReference type="EMBL" id="MDL0434047.1"/>
    </source>
</evidence>
<evidence type="ECO:0000313" key="2">
    <source>
        <dbReference type="Proteomes" id="UP001227964"/>
    </source>
</evidence>
<proteinExistence type="predicted"/>
<sequence length="151" mass="17373">MAQDITPQEAIKRLEQHFGDRKGMLIHTLMLLSTSGQPADFTFYKRKPILSIRVSAKLGVAQLYGLKNHVPRVLRRIEFSNGMVASLSEIWTINPMPVDGFTQEELDNVDLSLGEQRVGPQGETVRKMIRKTYHCKSHKETDYYLRRWIAS</sequence>
<keyword evidence="2" id="KW-1185">Reference proteome</keyword>
<dbReference type="RefSeq" id="WP_285394117.1">
    <property type="nucleotide sequence ID" value="NZ_JASSVS010000038.1"/>
</dbReference>
<reference evidence="1 2" key="1">
    <citation type="submission" date="2023-06" db="EMBL/GenBank/DDBJ databases">
        <title>Marinobacter azerbaijanicus a moderately halophilic, isolated from Urmia Lake in Azerbaijan region of Iran.</title>
        <authorList>
            <person name="Sanchez-Porro C."/>
            <person name="Aghdam E.M."/>
            <person name="Saheb S.M."/>
            <person name="Tarhriz V."/>
            <person name="Kazemi E."/>
            <person name="Ammozegar M.A."/>
            <person name="Ventosa A."/>
            <person name="Hejazi M.S."/>
        </authorList>
    </citation>
    <scope>NUCLEOTIDE SEQUENCE [LARGE SCALE GENOMIC DNA]</scope>
    <source>
        <strain evidence="1 2">TBZ242</strain>
    </source>
</reference>
<comment type="caution">
    <text evidence="1">The sequence shown here is derived from an EMBL/GenBank/DDBJ whole genome shotgun (WGS) entry which is preliminary data.</text>
</comment>
<protein>
    <submittedName>
        <fullName evidence="1">Uncharacterized protein</fullName>
    </submittedName>
</protein>
<accession>A0ABT7IIN5</accession>
<organism evidence="1 2">
    <name type="scientific">Marinobacter azerbaijanicus</name>
    <dbReference type="NCBI Taxonomy" id="3050455"/>
    <lineage>
        <taxon>Bacteria</taxon>
        <taxon>Pseudomonadati</taxon>
        <taxon>Pseudomonadota</taxon>
        <taxon>Gammaproteobacteria</taxon>
        <taxon>Pseudomonadales</taxon>
        <taxon>Marinobacteraceae</taxon>
        <taxon>Marinobacter</taxon>
    </lineage>
</organism>
<gene>
    <name evidence="1" type="ORF">QPM17_23175</name>
</gene>
<dbReference type="Proteomes" id="UP001227964">
    <property type="component" value="Unassembled WGS sequence"/>
</dbReference>
<dbReference type="EMBL" id="JASSVS010000038">
    <property type="protein sequence ID" value="MDL0434047.1"/>
    <property type="molecule type" value="Genomic_DNA"/>
</dbReference>
<name>A0ABT7IIN5_9GAMM</name>